<dbReference type="EMBL" id="FUHU01000022">
    <property type="protein sequence ID" value="SJM55550.1"/>
    <property type="molecule type" value="Genomic_DNA"/>
</dbReference>
<evidence type="ECO:0000313" key="1">
    <source>
        <dbReference type="EMBL" id="SJM55550.1"/>
    </source>
</evidence>
<organism evidence="1 2">
    <name type="scientific">Agrococcus casei LMG 22410</name>
    <dbReference type="NCBI Taxonomy" id="1255656"/>
    <lineage>
        <taxon>Bacteria</taxon>
        <taxon>Bacillati</taxon>
        <taxon>Actinomycetota</taxon>
        <taxon>Actinomycetes</taxon>
        <taxon>Micrococcales</taxon>
        <taxon>Microbacteriaceae</taxon>
        <taxon>Agrococcus</taxon>
    </lineage>
</organism>
<sequence>MRQTMVIDRTTGIATKRIEYEHGIILRNIAALDASTPTLDTVFEPVTEWIRAKY</sequence>
<evidence type="ECO:0000313" key="2">
    <source>
        <dbReference type="Proteomes" id="UP000195787"/>
    </source>
</evidence>
<accession>A0A1R4FHT2</accession>
<keyword evidence="2" id="KW-1185">Reference proteome</keyword>
<proteinExistence type="predicted"/>
<protein>
    <submittedName>
        <fullName evidence="1">Uncharacterized protein</fullName>
    </submittedName>
</protein>
<dbReference type="Proteomes" id="UP000195787">
    <property type="component" value="Unassembled WGS sequence"/>
</dbReference>
<reference evidence="1 2" key="1">
    <citation type="submission" date="2017-02" db="EMBL/GenBank/DDBJ databases">
        <authorList>
            <person name="Peterson S.W."/>
        </authorList>
    </citation>
    <scope>NUCLEOTIDE SEQUENCE [LARGE SCALE GENOMIC DNA]</scope>
    <source>
        <strain evidence="1 2">LMG 22410</strain>
    </source>
</reference>
<gene>
    <name evidence="1" type="ORF">CZ674_04615</name>
</gene>
<name>A0A1R4FHT2_9MICO</name>
<dbReference type="AlphaFoldDB" id="A0A1R4FHT2"/>